<dbReference type="Gene3D" id="1.10.1410.10">
    <property type="match status" value="1"/>
</dbReference>
<sequence>MPAAERYGGAESRLLAGDFAAGRECVRHEVALHLGDISTGRLDAILRRLLDVDPRTRAFVMLVKHWAQSRRLAGPASGGSFRWTLLAVFVLQHEGVLLPLRDLGAVEGVHSHDNAGSSDSMAKAATVPGTREAECPFAAQPCPSPRHASSRIREFAGVPCA</sequence>
<gene>
    <name evidence="1" type="ORF">AMON00008_LOCUS49556</name>
</gene>
<protein>
    <recommendedName>
        <fullName evidence="2">Polynucleotide adenylyltransferase</fullName>
    </recommendedName>
</protein>
<dbReference type="SUPFAM" id="SSF81631">
    <property type="entry name" value="PAP/OAS1 substrate-binding domain"/>
    <property type="match status" value="1"/>
</dbReference>
<proteinExistence type="predicted"/>
<accession>A0A7S4WD35</accession>
<dbReference type="AlphaFoldDB" id="A0A7S4WD35"/>
<reference evidence="1" key="1">
    <citation type="submission" date="2021-01" db="EMBL/GenBank/DDBJ databases">
        <authorList>
            <person name="Corre E."/>
            <person name="Pelletier E."/>
            <person name="Niang G."/>
            <person name="Scheremetjew M."/>
            <person name="Finn R."/>
            <person name="Kale V."/>
            <person name="Holt S."/>
            <person name="Cochrane G."/>
            <person name="Meng A."/>
            <person name="Brown T."/>
            <person name="Cohen L."/>
        </authorList>
    </citation>
    <scope>NUCLEOTIDE SEQUENCE</scope>
    <source>
        <strain evidence="1">CCMP3105</strain>
    </source>
</reference>
<organism evidence="1">
    <name type="scientific">Alexandrium monilatum</name>
    <dbReference type="NCBI Taxonomy" id="311494"/>
    <lineage>
        <taxon>Eukaryota</taxon>
        <taxon>Sar</taxon>
        <taxon>Alveolata</taxon>
        <taxon>Dinophyceae</taxon>
        <taxon>Gonyaulacales</taxon>
        <taxon>Pyrocystaceae</taxon>
        <taxon>Alexandrium</taxon>
    </lineage>
</organism>
<dbReference type="EMBL" id="HBNR01069935">
    <property type="protein sequence ID" value="CAE4644214.1"/>
    <property type="molecule type" value="Transcribed_RNA"/>
</dbReference>
<evidence type="ECO:0000313" key="1">
    <source>
        <dbReference type="EMBL" id="CAE4644214.1"/>
    </source>
</evidence>
<name>A0A7S4WD35_9DINO</name>
<evidence type="ECO:0008006" key="2">
    <source>
        <dbReference type="Google" id="ProtNLM"/>
    </source>
</evidence>